<dbReference type="EMBL" id="JAVIIP010000010">
    <property type="protein sequence ID" value="MDX8539682.1"/>
    <property type="molecule type" value="Genomic_DNA"/>
</dbReference>
<sequence>MNSTRLLCAIVFGGIAVPSHAEEVLDAVVLYKNICIASNGDLLKGEQLAITNGFSLDPSDLGRKTYTRGGASLSMPFVTFKPAGSGNRTAVDICEVFGSTDRMAEFDDYAQSRGLREIPSEEILGDFLDQNYVRAFVSNDCGTANSDTKCSFVEALGDPPVAGKFSGAFRFGTVSPNRMEEE</sequence>
<organism evidence="1 2">
    <name type="scientific">Mesorhizobium abyssinicae</name>
    <dbReference type="NCBI Taxonomy" id="1209958"/>
    <lineage>
        <taxon>Bacteria</taxon>
        <taxon>Pseudomonadati</taxon>
        <taxon>Pseudomonadota</taxon>
        <taxon>Alphaproteobacteria</taxon>
        <taxon>Hyphomicrobiales</taxon>
        <taxon>Phyllobacteriaceae</taxon>
        <taxon>Mesorhizobium</taxon>
    </lineage>
</organism>
<name>A0ABU5AQU8_9HYPH</name>
<accession>A0ABU5AQU8</accession>
<proteinExistence type="predicted"/>
<dbReference type="Proteomes" id="UP001276564">
    <property type="component" value="Unassembled WGS sequence"/>
</dbReference>
<gene>
    <name evidence="1" type="ORF">RFM23_18855</name>
</gene>
<evidence type="ECO:0000313" key="2">
    <source>
        <dbReference type="Proteomes" id="UP001276564"/>
    </source>
</evidence>
<comment type="caution">
    <text evidence="1">The sequence shown here is derived from an EMBL/GenBank/DDBJ whole genome shotgun (WGS) entry which is preliminary data.</text>
</comment>
<protein>
    <recommendedName>
        <fullName evidence="3">DUF1176 domain-containing protein</fullName>
    </recommendedName>
</protein>
<evidence type="ECO:0000313" key="1">
    <source>
        <dbReference type="EMBL" id="MDX8539682.1"/>
    </source>
</evidence>
<keyword evidence="2" id="KW-1185">Reference proteome</keyword>
<reference evidence="1 2" key="1">
    <citation type="submission" date="2023-08" db="EMBL/GenBank/DDBJ databases">
        <title>Implementing the SeqCode for naming new Mesorhizobium species isolated from Vachellia karroo root nodules.</title>
        <authorList>
            <person name="Van Lill M."/>
        </authorList>
    </citation>
    <scope>NUCLEOTIDE SEQUENCE [LARGE SCALE GENOMIC DNA]</scope>
    <source>
        <strain evidence="1 2">VK4B</strain>
    </source>
</reference>
<dbReference type="RefSeq" id="WP_320321044.1">
    <property type="nucleotide sequence ID" value="NZ_JAVIIP010000010.1"/>
</dbReference>
<evidence type="ECO:0008006" key="3">
    <source>
        <dbReference type="Google" id="ProtNLM"/>
    </source>
</evidence>